<accession>A0AAX1UNS7</accession>
<dbReference type="EMBL" id="QWGP01000005">
    <property type="protein sequence ID" value="RHZ96536.1"/>
    <property type="molecule type" value="Genomic_DNA"/>
</dbReference>
<name>A0AAX1UNS7_CERSP</name>
<sequence>MSFEPKPEAVRSLPQQEEAAPLESLAHLLAEMQGLALVIPAVDRTDAEIEADFDNMPV</sequence>
<organism evidence="1 2">
    <name type="scientific">Cereibacter sphaeroides</name>
    <name type="common">Rhodobacter sphaeroides</name>
    <dbReference type="NCBI Taxonomy" id="1063"/>
    <lineage>
        <taxon>Bacteria</taxon>
        <taxon>Pseudomonadati</taxon>
        <taxon>Pseudomonadota</taxon>
        <taxon>Alphaproteobacteria</taxon>
        <taxon>Rhodobacterales</taxon>
        <taxon>Paracoccaceae</taxon>
        <taxon>Cereibacter</taxon>
    </lineage>
</organism>
<evidence type="ECO:0000313" key="2">
    <source>
        <dbReference type="Proteomes" id="UP000266305"/>
    </source>
</evidence>
<dbReference type="RefSeq" id="WP_002720311.1">
    <property type="nucleotide sequence ID" value="NZ_BJXO01000001.1"/>
</dbReference>
<dbReference type="AlphaFoldDB" id="A0AAX1UNS7"/>
<proteinExistence type="predicted"/>
<evidence type="ECO:0000313" key="1">
    <source>
        <dbReference type="EMBL" id="RHZ96536.1"/>
    </source>
</evidence>
<reference evidence="1 2" key="1">
    <citation type="submission" date="2018-08" db="EMBL/GenBank/DDBJ databases">
        <title>Draft genome sequence of Rhodobacter sphaeroides FY.</title>
        <authorList>
            <person name="Rayyan A."/>
            <person name="Meyer T.E."/>
            <person name="Kyndt J.A."/>
        </authorList>
    </citation>
    <scope>NUCLEOTIDE SEQUENCE [LARGE SCALE GENOMIC DNA]</scope>
    <source>
        <strain evidence="1 2">FY</strain>
    </source>
</reference>
<dbReference type="Proteomes" id="UP000266305">
    <property type="component" value="Unassembled WGS sequence"/>
</dbReference>
<protein>
    <submittedName>
        <fullName evidence="1">Uncharacterized protein</fullName>
    </submittedName>
</protein>
<comment type="caution">
    <text evidence="1">The sequence shown here is derived from an EMBL/GenBank/DDBJ whole genome shotgun (WGS) entry which is preliminary data.</text>
</comment>
<gene>
    <name evidence="1" type="ORF">D1114_07460</name>
</gene>
<dbReference type="GeneID" id="67449930"/>